<dbReference type="EMBL" id="JAWDID010000001">
    <property type="protein sequence ID" value="MDU0338273.1"/>
    <property type="molecule type" value="Genomic_DNA"/>
</dbReference>
<dbReference type="PANTHER" id="PTHR22911">
    <property type="entry name" value="ACYL-MALONYL CONDENSING ENZYME-RELATED"/>
    <property type="match status" value="1"/>
</dbReference>
<evidence type="ECO:0000256" key="1">
    <source>
        <dbReference type="SAM" id="Phobius"/>
    </source>
</evidence>
<dbReference type="InterPro" id="IPR000620">
    <property type="entry name" value="EamA_dom"/>
</dbReference>
<keyword evidence="1" id="KW-0472">Membrane</keyword>
<dbReference type="InterPro" id="IPR037185">
    <property type="entry name" value="EmrE-like"/>
</dbReference>
<feature type="transmembrane region" description="Helical" evidence="1">
    <location>
        <begin position="270"/>
        <end position="290"/>
    </location>
</feature>
<reference evidence="3 4" key="1">
    <citation type="submission" date="2023-09" db="EMBL/GenBank/DDBJ databases">
        <title>Whole genome shotgun sequencing (WGS) of Bosea sp. ZW T0_25, isolated from stored onions (Allium cepa).</title>
        <authorList>
            <person name="Stoll D.A."/>
            <person name="Huch M."/>
        </authorList>
    </citation>
    <scope>NUCLEOTIDE SEQUENCE [LARGE SCALE GENOMIC DNA]</scope>
    <source>
        <strain evidence="3 4">ZW T0_25</strain>
    </source>
</reference>
<proteinExistence type="predicted"/>
<evidence type="ECO:0000259" key="2">
    <source>
        <dbReference type="Pfam" id="PF00892"/>
    </source>
</evidence>
<feature type="domain" description="EamA" evidence="2">
    <location>
        <begin position="17"/>
        <end position="148"/>
    </location>
</feature>
<dbReference type="Pfam" id="PF00892">
    <property type="entry name" value="EamA"/>
    <property type="match status" value="2"/>
</dbReference>
<dbReference type="SUPFAM" id="SSF103481">
    <property type="entry name" value="Multidrug resistance efflux transporter EmrE"/>
    <property type="match status" value="2"/>
</dbReference>
<gene>
    <name evidence="3" type="ORF">RKE40_00180</name>
</gene>
<evidence type="ECO:0000313" key="3">
    <source>
        <dbReference type="EMBL" id="MDU0338273.1"/>
    </source>
</evidence>
<name>A0ABU3S0G3_9HYPH</name>
<keyword evidence="4" id="KW-1185">Reference proteome</keyword>
<organism evidence="3 4">
    <name type="scientific">Bosea rubneri</name>
    <dbReference type="NCBI Taxonomy" id="3075434"/>
    <lineage>
        <taxon>Bacteria</taxon>
        <taxon>Pseudomonadati</taxon>
        <taxon>Pseudomonadota</taxon>
        <taxon>Alphaproteobacteria</taxon>
        <taxon>Hyphomicrobiales</taxon>
        <taxon>Boseaceae</taxon>
        <taxon>Bosea</taxon>
    </lineage>
</organism>
<feature type="transmembrane region" description="Helical" evidence="1">
    <location>
        <begin position="216"/>
        <end position="238"/>
    </location>
</feature>
<keyword evidence="1" id="KW-1133">Transmembrane helix</keyword>
<feature type="transmembrane region" description="Helical" evidence="1">
    <location>
        <begin position="154"/>
        <end position="176"/>
    </location>
</feature>
<protein>
    <submittedName>
        <fullName evidence="3">DMT family transporter</fullName>
    </submittedName>
</protein>
<sequence>MSPPLPKATHSDGGLAALALALAAFSLFAVGDAASKLVVVETNPVIAMWGRSVVFAALFLFILRPGEWRAALTRGPVKLLLLRSIFPFLGGICVIVAMAYVPLAQVTTILFIAPLLSMALGKFLLGEPVNRWGWLAVLLGFLGVLTIMRPFGSAFSWALLIPALGGLFAATGQVMTRIVAQRASSRAVLLYTMLVALTLSSLPLPFFWQAPTGEQWLLFGLSGICQAAGQFAMIAAYARATASRLAPYSYAQLLTATLLGFAIFGEVPDVFTVVGAALIVAGGLISLHLAGRPPKPRQRG</sequence>
<feature type="transmembrane region" description="Helical" evidence="1">
    <location>
        <begin position="188"/>
        <end position="210"/>
    </location>
</feature>
<evidence type="ECO:0000313" key="4">
    <source>
        <dbReference type="Proteomes" id="UP001254257"/>
    </source>
</evidence>
<feature type="transmembrane region" description="Helical" evidence="1">
    <location>
        <begin position="45"/>
        <end position="63"/>
    </location>
</feature>
<dbReference type="RefSeq" id="WP_316016230.1">
    <property type="nucleotide sequence ID" value="NZ_JAWDID010000001.1"/>
</dbReference>
<comment type="caution">
    <text evidence="3">The sequence shown here is derived from an EMBL/GenBank/DDBJ whole genome shotgun (WGS) entry which is preliminary data.</text>
</comment>
<accession>A0ABU3S0G3</accession>
<dbReference type="PANTHER" id="PTHR22911:SF103">
    <property type="entry name" value="BLR2811 PROTEIN"/>
    <property type="match status" value="1"/>
</dbReference>
<feature type="transmembrane region" description="Helical" evidence="1">
    <location>
        <begin position="245"/>
        <end position="264"/>
    </location>
</feature>
<dbReference type="Proteomes" id="UP001254257">
    <property type="component" value="Unassembled WGS sequence"/>
</dbReference>
<feature type="transmembrane region" description="Helical" evidence="1">
    <location>
        <begin position="109"/>
        <end position="125"/>
    </location>
</feature>
<keyword evidence="1" id="KW-0812">Transmembrane</keyword>
<feature type="domain" description="EamA" evidence="2">
    <location>
        <begin position="158"/>
        <end position="285"/>
    </location>
</feature>
<feature type="transmembrane region" description="Helical" evidence="1">
    <location>
        <begin position="84"/>
        <end position="103"/>
    </location>
</feature>
<feature type="transmembrane region" description="Helical" evidence="1">
    <location>
        <begin position="132"/>
        <end position="148"/>
    </location>
</feature>